<evidence type="ECO:0008006" key="3">
    <source>
        <dbReference type="Google" id="ProtNLM"/>
    </source>
</evidence>
<evidence type="ECO:0000313" key="1">
    <source>
        <dbReference type="EMBL" id="TWT87747.1"/>
    </source>
</evidence>
<comment type="caution">
    <text evidence="1">The sequence shown here is derived from an EMBL/GenBank/DDBJ whole genome shotgun (WGS) entry which is preliminary data.</text>
</comment>
<dbReference type="Gene3D" id="3.40.50.300">
    <property type="entry name" value="P-loop containing nucleotide triphosphate hydrolases"/>
    <property type="match status" value="1"/>
</dbReference>
<evidence type="ECO:0000313" key="2">
    <source>
        <dbReference type="Proteomes" id="UP000315440"/>
    </source>
</evidence>
<dbReference type="Proteomes" id="UP000315440">
    <property type="component" value="Unassembled WGS sequence"/>
</dbReference>
<sequence length="419" mass="47909">MNHAPARDPLARRLAKSLSRGADLVWPARAMSVDQIKHFAQRKTRLEDWGAGDFESPLEALVDSIECDMRMTSFGRRFINVMLISSAMMRLKVVDAMRRLEGVEDVPTPKPLFVVGLPRTGTTLLYNLLGCDPGRRPLMIWEGHCPYDPTWLGQKDRRRREMAIGIRGIDTLVPELRPVHKLSPDGPEECVALMQRTFINPTFICWGPVNKYIRWISECDDSVMFDAYRFYRSQLKLLGWGGDHRPWVLKNPAHLCGLRGLVEAFPDACVVQTHRDLSEAVPSSLSLFTVSRLLTTDNPYDDDHHAVAPMFADMFRSAIRTRDTHPHCFTDVFYREMVSDPVATVRGIYERFGLEYTDAFESAMRQWIADHPQNKHGKHRYSLDQFGIEPEYLDEQFGFYNERFGLKPAVESATQSAGA</sequence>
<dbReference type="OrthoDB" id="9800698at2"/>
<dbReference type="AlphaFoldDB" id="A0A5C5ZL93"/>
<proteinExistence type="predicted"/>
<organism evidence="1 2">
    <name type="scientific">Pseudobythopirellula maris</name>
    <dbReference type="NCBI Taxonomy" id="2527991"/>
    <lineage>
        <taxon>Bacteria</taxon>
        <taxon>Pseudomonadati</taxon>
        <taxon>Planctomycetota</taxon>
        <taxon>Planctomycetia</taxon>
        <taxon>Pirellulales</taxon>
        <taxon>Lacipirellulaceae</taxon>
        <taxon>Pseudobythopirellula</taxon>
    </lineage>
</organism>
<dbReference type="PANTHER" id="PTHR36451:SF1">
    <property type="entry name" value="OMEGA-HYDROXY-BETA-DIHYDROMENAQUINONE-9 SULFOTRANSFERASE STF3"/>
    <property type="match status" value="1"/>
</dbReference>
<dbReference type="Pfam" id="PF13469">
    <property type="entry name" value="Sulfotransfer_3"/>
    <property type="match status" value="1"/>
</dbReference>
<dbReference type="PANTHER" id="PTHR36451">
    <property type="entry name" value="PAPS-DEPENDENT SULFOTRANSFERASE STF3"/>
    <property type="match status" value="1"/>
</dbReference>
<gene>
    <name evidence="1" type="ORF">Mal64_32900</name>
</gene>
<dbReference type="InterPro" id="IPR052736">
    <property type="entry name" value="Stf3_sulfotransferase"/>
</dbReference>
<keyword evidence="2" id="KW-1185">Reference proteome</keyword>
<reference evidence="1 2" key="1">
    <citation type="submission" date="2019-02" db="EMBL/GenBank/DDBJ databases">
        <title>Deep-cultivation of Planctomycetes and their phenomic and genomic characterization uncovers novel biology.</title>
        <authorList>
            <person name="Wiegand S."/>
            <person name="Jogler M."/>
            <person name="Boedeker C."/>
            <person name="Pinto D."/>
            <person name="Vollmers J."/>
            <person name="Rivas-Marin E."/>
            <person name="Kohn T."/>
            <person name="Peeters S.H."/>
            <person name="Heuer A."/>
            <person name="Rast P."/>
            <person name="Oberbeckmann S."/>
            <person name="Bunk B."/>
            <person name="Jeske O."/>
            <person name="Meyerdierks A."/>
            <person name="Storesund J.E."/>
            <person name="Kallscheuer N."/>
            <person name="Luecker S."/>
            <person name="Lage O.M."/>
            <person name="Pohl T."/>
            <person name="Merkel B.J."/>
            <person name="Hornburger P."/>
            <person name="Mueller R.-W."/>
            <person name="Bruemmer F."/>
            <person name="Labrenz M."/>
            <person name="Spormann A.M."/>
            <person name="Op Den Camp H."/>
            <person name="Overmann J."/>
            <person name="Amann R."/>
            <person name="Jetten M.S.M."/>
            <person name="Mascher T."/>
            <person name="Medema M.H."/>
            <person name="Devos D.P."/>
            <person name="Kaster A.-K."/>
            <person name="Ovreas L."/>
            <person name="Rohde M."/>
            <person name="Galperin M.Y."/>
            <person name="Jogler C."/>
        </authorList>
    </citation>
    <scope>NUCLEOTIDE SEQUENCE [LARGE SCALE GENOMIC DNA]</scope>
    <source>
        <strain evidence="1 2">Mal64</strain>
    </source>
</reference>
<name>A0A5C5ZL93_9BACT</name>
<dbReference type="SUPFAM" id="SSF52540">
    <property type="entry name" value="P-loop containing nucleoside triphosphate hydrolases"/>
    <property type="match status" value="1"/>
</dbReference>
<dbReference type="EMBL" id="SJPQ01000003">
    <property type="protein sequence ID" value="TWT87747.1"/>
    <property type="molecule type" value="Genomic_DNA"/>
</dbReference>
<protein>
    <recommendedName>
        <fullName evidence="3">Sulfotransferase domain protein</fullName>
    </recommendedName>
</protein>
<dbReference type="RefSeq" id="WP_146402160.1">
    <property type="nucleotide sequence ID" value="NZ_SJPQ01000003.1"/>
</dbReference>
<dbReference type="InterPro" id="IPR027417">
    <property type="entry name" value="P-loop_NTPase"/>
</dbReference>
<accession>A0A5C5ZL93</accession>